<sequence length="78" mass="8530">MKVLLLTLVLLLSTAQVLSLTCFTCEGDVNCKAETVCPASSQYCKTMEHGEELRRTCEELCGDDDIFTTCCSEDLCGP</sequence>
<dbReference type="KEGG" id="ncc:104949200"/>
<keyword evidence="3" id="KW-1185">Reference proteome</keyword>
<dbReference type="GeneID" id="104949200"/>
<feature type="domain" description="Snake toxin/toxin-like" evidence="2">
    <location>
        <begin position="20"/>
        <end position="76"/>
    </location>
</feature>
<dbReference type="InterPro" id="IPR035076">
    <property type="entry name" value="Toxin/TOLIP"/>
</dbReference>
<dbReference type="InterPro" id="IPR045860">
    <property type="entry name" value="Snake_toxin-like_sf"/>
</dbReference>
<dbReference type="Proteomes" id="UP000504611">
    <property type="component" value="Unplaced"/>
</dbReference>
<dbReference type="SUPFAM" id="SSF57302">
    <property type="entry name" value="Snake toxin-like"/>
    <property type="match status" value="1"/>
</dbReference>
<protein>
    <submittedName>
        <fullName evidence="4">Lymphocyte antigen 6D</fullName>
    </submittedName>
</protein>
<gene>
    <name evidence="4" type="primary">LOC104949200</name>
</gene>
<dbReference type="OrthoDB" id="9449056at2759"/>
<proteinExistence type="predicted"/>
<keyword evidence="1" id="KW-0732">Signal</keyword>
<name>A0A6I9NB69_9TELE</name>
<accession>A0A6I9NB69</accession>
<feature type="signal peptide" evidence="1">
    <location>
        <begin position="1"/>
        <end position="19"/>
    </location>
</feature>
<evidence type="ECO:0000259" key="2">
    <source>
        <dbReference type="Pfam" id="PF00087"/>
    </source>
</evidence>
<dbReference type="AlphaFoldDB" id="A0A6I9NB69"/>
<dbReference type="RefSeq" id="XP_010773807.1">
    <property type="nucleotide sequence ID" value="XM_010775505.1"/>
</dbReference>
<evidence type="ECO:0000313" key="3">
    <source>
        <dbReference type="Proteomes" id="UP000504611"/>
    </source>
</evidence>
<evidence type="ECO:0000313" key="4">
    <source>
        <dbReference type="RefSeq" id="XP_010773807.1"/>
    </source>
</evidence>
<organism evidence="3 4">
    <name type="scientific">Notothenia coriiceps</name>
    <name type="common">black rockcod</name>
    <dbReference type="NCBI Taxonomy" id="8208"/>
    <lineage>
        <taxon>Eukaryota</taxon>
        <taxon>Metazoa</taxon>
        <taxon>Chordata</taxon>
        <taxon>Craniata</taxon>
        <taxon>Vertebrata</taxon>
        <taxon>Euteleostomi</taxon>
        <taxon>Actinopterygii</taxon>
        <taxon>Neopterygii</taxon>
        <taxon>Teleostei</taxon>
        <taxon>Neoteleostei</taxon>
        <taxon>Acanthomorphata</taxon>
        <taxon>Eupercaria</taxon>
        <taxon>Perciformes</taxon>
        <taxon>Notothenioidei</taxon>
        <taxon>Nototheniidae</taxon>
        <taxon>Notothenia</taxon>
    </lineage>
</organism>
<evidence type="ECO:0000256" key="1">
    <source>
        <dbReference type="SAM" id="SignalP"/>
    </source>
</evidence>
<dbReference type="Pfam" id="PF00087">
    <property type="entry name" value="Toxin_TOLIP"/>
    <property type="match status" value="1"/>
</dbReference>
<reference evidence="4" key="1">
    <citation type="submission" date="2025-08" db="UniProtKB">
        <authorList>
            <consortium name="RefSeq"/>
        </authorList>
    </citation>
    <scope>IDENTIFICATION</scope>
    <source>
        <tissue evidence="4">Muscle</tissue>
    </source>
</reference>
<feature type="chain" id="PRO_5027019959" evidence="1">
    <location>
        <begin position="20"/>
        <end position="78"/>
    </location>
</feature>